<dbReference type="PANTHER" id="PTHR43298:SF2">
    <property type="entry name" value="FMN_FAD EXPORTER YEEO-RELATED"/>
    <property type="match status" value="1"/>
</dbReference>
<evidence type="ECO:0000256" key="7">
    <source>
        <dbReference type="ARBA" id="ARBA00023065"/>
    </source>
</evidence>
<dbReference type="NCBIfam" id="TIGR00797">
    <property type="entry name" value="matE"/>
    <property type="match status" value="1"/>
</dbReference>
<evidence type="ECO:0000256" key="6">
    <source>
        <dbReference type="ARBA" id="ARBA00022989"/>
    </source>
</evidence>
<feature type="transmembrane region" description="Helical" evidence="10">
    <location>
        <begin position="422"/>
        <end position="441"/>
    </location>
</feature>
<feature type="transmembrane region" description="Helical" evidence="10">
    <location>
        <begin position="313"/>
        <end position="335"/>
    </location>
</feature>
<protein>
    <recommendedName>
        <fullName evidence="9">Multidrug-efflux transporter</fullName>
    </recommendedName>
</protein>
<dbReference type="InterPro" id="IPR002528">
    <property type="entry name" value="MATE_fam"/>
</dbReference>
<evidence type="ECO:0000256" key="10">
    <source>
        <dbReference type="SAM" id="Phobius"/>
    </source>
</evidence>
<comment type="caution">
    <text evidence="11">The sequence shown here is derived from an EMBL/GenBank/DDBJ whole genome shotgun (WGS) entry which is preliminary data.</text>
</comment>
<proteinExistence type="predicted"/>
<evidence type="ECO:0000313" key="11">
    <source>
        <dbReference type="EMBL" id="RNF35422.1"/>
    </source>
</evidence>
<dbReference type="PANTHER" id="PTHR43298">
    <property type="entry name" value="MULTIDRUG RESISTANCE PROTEIN NORM-RELATED"/>
    <property type="match status" value="1"/>
</dbReference>
<feature type="transmembrane region" description="Helical" evidence="10">
    <location>
        <begin position="158"/>
        <end position="179"/>
    </location>
</feature>
<dbReference type="InterPro" id="IPR050222">
    <property type="entry name" value="MATE_MdtK"/>
</dbReference>
<dbReference type="GO" id="GO:0015297">
    <property type="term" value="F:antiporter activity"/>
    <property type="evidence" value="ECO:0007669"/>
    <property type="project" value="UniProtKB-KW"/>
</dbReference>
<keyword evidence="2" id="KW-0813">Transport</keyword>
<organism evidence="11 12">
    <name type="scientific">Paracoccus methylarcula</name>
    <dbReference type="NCBI Taxonomy" id="72022"/>
    <lineage>
        <taxon>Bacteria</taxon>
        <taxon>Pseudomonadati</taxon>
        <taxon>Pseudomonadota</taxon>
        <taxon>Alphaproteobacteria</taxon>
        <taxon>Rhodobacterales</taxon>
        <taxon>Paracoccaceae</taxon>
        <taxon>Paracoccus</taxon>
    </lineage>
</organism>
<dbReference type="AlphaFoldDB" id="A0A422QZM9"/>
<dbReference type="Pfam" id="PF01554">
    <property type="entry name" value="MatE"/>
    <property type="match status" value="2"/>
</dbReference>
<keyword evidence="6 10" id="KW-1133">Transmembrane helix</keyword>
<dbReference type="GO" id="GO:0042910">
    <property type="term" value="F:xenobiotic transmembrane transporter activity"/>
    <property type="evidence" value="ECO:0007669"/>
    <property type="project" value="InterPro"/>
</dbReference>
<dbReference type="OrthoDB" id="9780160at2"/>
<dbReference type="Proteomes" id="UP000238137">
    <property type="component" value="Unassembled WGS sequence"/>
</dbReference>
<name>A0A422QZM9_9RHOB</name>
<dbReference type="GO" id="GO:0005886">
    <property type="term" value="C:plasma membrane"/>
    <property type="evidence" value="ECO:0007669"/>
    <property type="project" value="UniProtKB-SubCell"/>
</dbReference>
<gene>
    <name evidence="11" type="ORF">A7A09_006235</name>
</gene>
<evidence type="ECO:0000256" key="9">
    <source>
        <dbReference type="ARBA" id="ARBA00031636"/>
    </source>
</evidence>
<dbReference type="EMBL" id="PXNQ02000003">
    <property type="protein sequence ID" value="RNF35422.1"/>
    <property type="molecule type" value="Genomic_DNA"/>
</dbReference>
<evidence type="ECO:0000256" key="4">
    <source>
        <dbReference type="ARBA" id="ARBA00022475"/>
    </source>
</evidence>
<feature type="transmembrane region" description="Helical" evidence="10">
    <location>
        <begin position="45"/>
        <end position="78"/>
    </location>
</feature>
<keyword evidence="8 10" id="KW-0472">Membrane</keyword>
<keyword evidence="4" id="KW-1003">Cell membrane</keyword>
<reference evidence="11" key="1">
    <citation type="submission" date="2018-05" db="EMBL/GenBank/DDBJ databases">
        <title>Reclassification of Methylarcula marina and Methylarcula terricola as Paracoccus methylarcula sp.nov., comb.nov. and Paracoccus terricola comb.nov.</title>
        <authorList>
            <person name="Shmareva M.N."/>
            <person name="Doronina N.V."/>
            <person name="Vasilenko O.V."/>
            <person name="Tarlachkov S.V."/>
            <person name="Trotsenko Y.A."/>
        </authorList>
    </citation>
    <scope>NUCLEOTIDE SEQUENCE [LARGE SCALE GENOMIC DNA]</scope>
    <source>
        <strain evidence="11">VKM B-2159</strain>
    </source>
</reference>
<feature type="transmembrane region" description="Helical" evidence="10">
    <location>
        <begin position="355"/>
        <end position="382"/>
    </location>
</feature>
<dbReference type="PIRSF" id="PIRSF006603">
    <property type="entry name" value="DinF"/>
    <property type="match status" value="1"/>
</dbReference>
<feature type="transmembrane region" description="Helical" evidence="10">
    <location>
        <begin position="129"/>
        <end position="151"/>
    </location>
</feature>
<accession>A0A422QZM9</accession>
<dbReference type="RefSeq" id="WP_106690778.1">
    <property type="nucleotide sequence ID" value="NZ_PXNQ02000003.1"/>
</dbReference>
<dbReference type="InterPro" id="IPR048279">
    <property type="entry name" value="MdtK-like"/>
</dbReference>
<feature type="transmembrane region" description="Helical" evidence="10">
    <location>
        <begin position="270"/>
        <end position="292"/>
    </location>
</feature>
<evidence type="ECO:0000256" key="1">
    <source>
        <dbReference type="ARBA" id="ARBA00004429"/>
    </source>
</evidence>
<evidence type="ECO:0000256" key="8">
    <source>
        <dbReference type="ARBA" id="ARBA00023136"/>
    </source>
</evidence>
<feature type="transmembrane region" description="Helical" evidence="10">
    <location>
        <begin position="191"/>
        <end position="210"/>
    </location>
</feature>
<evidence type="ECO:0000256" key="5">
    <source>
        <dbReference type="ARBA" id="ARBA00022692"/>
    </source>
</evidence>
<evidence type="ECO:0000256" key="3">
    <source>
        <dbReference type="ARBA" id="ARBA00022449"/>
    </source>
</evidence>
<keyword evidence="12" id="KW-1185">Reference proteome</keyword>
<feature type="transmembrane region" description="Helical" evidence="10">
    <location>
        <begin position="394"/>
        <end position="416"/>
    </location>
</feature>
<keyword evidence="5 10" id="KW-0812">Transmembrane</keyword>
<sequence length="456" mass="48966">MSRYRPHIIATLSLGLPLIGSHLARMAIGVSDTVMVGWYGVEALAALVIATSFLIILFFLGMGFGTGVMGLIATAIARGDETEARRSTRMALWLSGIFALAAMPLMWWSRPILLALGQTETVSALAQDYLRIAGWGLLPMLAGLTLNSYLAALERTQVVMWITVVGLPLNIALNWLLIFGNLGAPELGVRGAAIASLSVQMAQLVMLVAYCEWLPMARKYHLFQRFWRPDWQAFFAVARLGWPIGLTMTAEGGLFVASNVMMGWIGTQELAAHGIALQIVSITFMAHLGLSNAATVRIGQAKGRGDAAWMRDAAVTVIGLSMAVAVAAIAIYLAFPEALVSLYLDPAEPQAPAIIAIGAGLLFYGALFQLTDALQVVALGLLRGVHDTRVPMWIAGFSYWVIGMPVAYGLAFVAGIGAPGLWLGLVFGLSFAAVLLLLRFWRGHAQGDWTRTQPAV</sequence>
<evidence type="ECO:0000256" key="2">
    <source>
        <dbReference type="ARBA" id="ARBA00022448"/>
    </source>
</evidence>
<feature type="transmembrane region" description="Helical" evidence="10">
    <location>
        <begin position="90"/>
        <end position="109"/>
    </location>
</feature>
<evidence type="ECO:0000313" key="12">
    <source>
        <dbReference type="Proteomes" id="UP000238137"/>
    </source>
</evidence>
<dbReference type="CDD" id="cd13131">
    <property type="entry name" value="MATE_NorM_like"/>
    <property type="match status" value="1"/>
</dbReference>
<dbReference type="GO" id="GO:0006811">
    <property type="term" value="P:monoatomic ion transport"/>
    <property type="evidence" value="ECO:0007669"/>
    <property type="project" value="UniProtKB-KW"/>
</dbReference>
<comment type="subcellular location">
    <subcellularLocation>
        <location evidence="1">Cell inner membrane</location>
        <topology evidence="1">Multi-pass membrane protein</topology>
    </subcellularLocation>
</comment>
<keyword evidence="7" id="KW-0406">Ion transport</keyword>
<feature type="transmembrane region" description="Helical" evidence="10">
    <location>
        <begin position="231"/>
        <end position="250"/>
    </location>
</feature>
<keyword evidence="3" id="KW-0050">Antiport</keyword>